<dbReference type="AlphaFoldDB" id="A0AAV7P4N0"/>
<evidence type="ECO:0000313" key="3">
    <source>
        <dbReference type="Proteomes" id="UP001066276"/>
    </source>
</evidence>
<accession>A0AAV7P4N0</accession>
<feature type="compositionally biased region" description="Low complexity" evidence="1">
    <location>
        <begin position="77"/>
        <end position="88"/>
    </location>
</feature>
<dbReference type="Proteomes" id="UP001066276">
    <property type="component" value="Chromosome 8"/>
</dbReference>
<name>A0AAV7P4N0_PLEWA</name>
<proteinExistence type="predicted"/>
<comment type="caution">
    <text evidence="2">The sequence shown here is derived from an EMBL/GenBank/DDBJ whole genome shotgun (WGS) entry which is preliminary data.</text>
</comment>
<protein>
    <submittedName>
        <fullName evidence="2">Uncharacterized protein</fullName>
    </submittedName>
</protein>
<dbReference type="EMBL" id="JANPWB010000012">
    <property type="protein sequence ID" value="KAJ1120658.1"/>
    <property type="molecule type" value="Genomic_DNA"/>
</dbReference>
<reference evidence="2" key="1">
    <citation type="journal article" date="2022" name="bioRxiv">
        <title>Sequencing and chromosome-scale assembly of the giantPleurodeles waltlgenome.</title>
        <authorList>
            <person name="Brown T."/>
            <person name="Elewa A."/>
            <person name="Iarovenko S."/>
            <person name="Subramanian E."/>
            <person name="Araus A.J."/>
            <person name="Petzold A."/>
            <person name="Susuki M."/>
            <person name="Suzuki K.-i.T."/>
            <person name="Hayashi T."/>
            <person name="Toyoda A."/>
            <person name="Oliveira C."/>
            <person name="Osipova E."/>
            <person name="Leigh N.D."/>
            <person name="Simon A."/>
            <person name="Yun M.H."/>
        </authorList>
    </citation>
    <scope>NUCLEOTIDE SEQUENCE</scope>
    <source>
        <strain evidence="2">20211129_DDA</strain>
        <tissue evidence="2">Liver</tissue>
    </source>
</reference>
<sequence>MSAFSAFQKIQRDQMSKAFSETTSPCSQSSTLTLHWSSNRRTAWAQSSNMAHPDFFDPEDLRLFQDGLLAQAMDMTSSASPSGPHSDSLTVPPPPDGRSRSNGGPHHTDRDPEKLLRPHGDRDQALQAVAHHTQPPDRDKPCSPLKPTLASS</sequence>
<feature type="compositionally biased region" description="Basic and acidic residues" evidence="1">
    <location>
        <begin position="106"/>
        <end position="124"/>
    </location>
</feature>
<gene>
    <name evidence="2" type="ORF">NDU88_008820</name>
</gene>
<keyword evidence="3" id="KW-1185">Reference proteome</keyword>
<evidence type="ECO:0000313" key="2">
    <source>
        <dbReference type="EMBL" id="KAJ1120658.1"/>
    </source>
</evidence>
<feature type="region of interest" description="Disordered" evidence="1">
    <location>
        <begin position="72"/>
        <end position="152"/>
    </location>
</feature>
<organism evidence="2 3">
    <name type="scientific">Pleurodeles waltl</name>
    <name type="common">Iberian ribbed newt</name>
    <dbReference type="NCBI Taxonomy" id="8319"/>
    <lineage>
        <taxon>Eukaryota</taxon>
        <taxon>Metazoa</taxon>
        <taxon>Chordata</taxon>
        <taxon>Craniata</taxon>
        <taxon>Vertebrata</taxon>
        <taxon>Euteleostomi</taxon>
        <taxon>Amphibia</taxon>
        <taxon>Batrachia</taxon>
        <taxon>Caudata</taxon>
        <taxon>Salamandroidea</taxon>
        <taxon>Salamandridae</taxon>
        <taxon>Pleurodelinae</taxon>
        <taxon>Pleurodeles</taxon>
    </lineage>
</organism>
<evidence type="ECO:0000256" key="1">
    <source>
        <dbReference type="SAM" id="MobiDB-lite"/>
    </source>
</evidence>